<protein>
    <submittedName>
        <fullName evidence="1">Uncharacterized protein</fullName>
    </submittedName>
</protein>
<reference evidence="1 2" key="1">
    <citation type="submission" date="2020-01" db="EMBL/GenBank/DDBJ databases">
        <title>Paenibacillus sp. nov., isolated from tomato rhizosphere.</title>
        <authorList>
            <person name="Weon H.-Y."/>
            <person name="Lee S.A."/>
        </authorList>
    </citation>
    <scope>NUCLEOTIDE SEQUENCE [LARGE SCALE GENOMIC DNA]</scope>
    <source>
        <strain evidence="1 2">12200R-189</strain>
    </source>
</reference>
<dbReference type="AlphaFoldDB" id="A0A6C0G281"/>
<organism evidence="1 2">
    <name type="scientific">Paenibacillus lycopersici</name>
    <dbReference type="NCBI Taxonomy" id="2704462"/>
    <lineage>
        <taxon>Bacteria</taxon>
        <taxon>Bacillati</taxon>
        <taxon>Bacillota</taxon>
        <taxon>Bacilli</taxon>
        <taxon>Bacillales</taxon>
        <taxon>Paenibacillaceae</taxon>
        <taxon>Paenibacillus</taxon>
    </lineage>
</organism>
<dbReference type="KEGG" id="plyc:GXP70_01420"/>
<name>A0A6C0G281_9BACL</name>
<proteinExistence type="predicted"/>
<evidence type="ECO:0000313" key="1">
    <source>
        <dbReference type="EMBL" id="QHT58765.1"/>
    </source>
</evidence>
<gene>
    <name evidence="1" type="ORF">GXP70_01420</name>
</gene>
<dbReference type="EMBL" id="CP048209">
    <property type="protein sequence ID" value="QHT58765.1"/>
    <property type="molecule type" value="Genomic_DNA"/>
</dbReference>
<dbReference type="RefSeq" id="WP_162354835.1">
    <property type="nucleotide sequence ID" value="NZ_CP048209.1"/>
</dbReference>
<sequence>MSKNGVIACCLFLSLIVNAYLAKAYFDGRSNRVALEKGILMNEFIDREKKLGNFRALVVQLAAKSDKLAPVSQEQLSAYRLLASPGDSTIMSPTYEFRAKYEPYDDDLAFLQQFDSEYKGVVDGFITKLPFMNKEQLAAAAKHMDAICDLYMDQALRDWMIRRNGSKVHIRFNPPQAVLNQVIQELRSIREELEAVQQAA</sequence>
<accession>A0A6C0G281</accession>
<dbReference type="Proteomes" id="UP000476064">
    <property type="component" value="Chromosome"/>
</dbReference>
<keyword evidence="2" id="KW-1185">Reference proteome</keyword>
<evidence type="ECO:0000313" key="2">
    <source>
        <dbReference type="Proteomes" id="UP000476064"/>
    </source>
</evidence>